<dbReference type="InterPro" id="IPR032818">
    <property type="entry name" value="DedA-like"/>
</dbReference>
<evidence type="ECO:0000256" key="4">
    <source>
        <dbReference type="ARBA" id="ARBA00022692"/>
    </source>
</evidence>
<dbReference type="InterPro" id="IPR032816">
    <property type="entry name" value="VTT_dom"/>
</dbReference>
<protein>
    <recommendedName>
        <fullName evidence="8">VTT domain-containing protein</fullName>
    </recommendedName>
</protein>
<dbReference type="Pfam" id="PF09335">
    <property type="entry name" value="VTT_dom"/>
    <property type="match status" value="1"/>
</dbReference>
<dbReference type="EMBL" id="AP024233">
    <property type="protein sequence ID" value="BCO09492.1"/>
    <property type="molecule type" value="Genomic_DNA"/>
</dbReference>
<feature type="transmembrane region" description="Helical" evidence="7">
    <location>
        <begin position="42"/>
        <end position="63"/>
    </location>
</feature>
<reference evidence="9" key="1">
    <citation type="submission" date="2020-12" db="EMBL/GenBank/DDBJ databases">
        <title>Desulfobium dissulfuricans gen. nov., sp. nov., a novel mesophilic, sulfate-reducing bacterium isolated from a deep-sea hydrothermal vent.</title>
        <authorList>
            <person name="Hashimoto Y."/>
            <person name="Tame A."/>
            <person name="Sawayama S."/>
            <person name="Miyazaki J."/>
            <person name="Takai K."/>
            <person name="Nakagawa S."/>
        </authorList>
    </citation>
    <scope>NUCLEOTIDE SEQUENCE</scope>
    <source>
        <strain evidence="9">GF1</strain>
    </source>
</reference>
<feature type="transmembrane region" description="Helical" evidence="7">
    <location>
        <begin position="145"/>
        <end position="166"/>
    </location>
</feature>
<organism evidence="9 10">
    <name type="scientific">Desulfolithobacter dissulfuricans</name>
    <dbReference type="NCBI Taxonomy" id="2795293"/>
    <lineage>
        <taxon>Bacteria</taxon>
        <taxon>Pseudomonadati</taxon>
        <taxon>Thermodesulfobacteriota</taxon>
        <taxon>Desulfobulbia</taxon>
        <taxon>Desulfobulbales</taxon>
        <taxon>Desulfobulbaceae</taxon>
        <taxon>Desulfolithobacter</taxon>
    </lineage>
</organism>
<dbReference type="PANTHER" id="PTHR30353:SF15">
    <property type="entry name" value="INNER MEMBRANE PROTEIN YABI"/>
    <property type="match status" value="1"/>
</dbReference>
<dbReference type="GO" id="GO:0005886">
    <property type="term" value="C:plasma membrane"/>
    <property type="evidence" value="ECO:0007669"/>
    <property type="project" value="UniProtKB-SubCell"/>
</dbReference>
<evidence type="ECO:0000313" key="10">
    <source>
        <dbReference type="Proteomes" id="UP001063350"/>
    </source>
</evidence>
<feature type="transmembrane region" description="Helical" evidence="7">
    <location>
        <begin position="178"/>
        <end position="196"/>
    </location>
</feature>
<evidence type="ECO:0000256" key="2">
    <source>
        <dbReference type="ARBA" id="ARBA00010792"/>
    </source>
</evidence>
<evidence type="ECO:0000256" key="5">
    <source>
        <dbReference type="ARBA" id="ARBA00022989"/>
    </source>
</evidence>
<feature type="transmembrane region" description="Helical" evidence="7">
    <location>
        <begin position="119"/>
        <end position="138"/>
    </location>
</feature>
<dbReference type="Proteomes" id="UP001063350">
    <property type="component" value="Chromosome"/>
</dbReference>
<accession>A0A915XK44</accession>
<sequence>MESFLLFLEQHQHVAYAVLLAGAYIETVFPCSLFVYGEIIFLAGPILAGMGILNIWIVAALFYTGGILGDTTSYFLGRRYGKSFFAHFSEKPLLRRVFTQENYKRGEAFFRRNGPWSVFLARLSGPFSWITPALAGVFQMEFKRFILFNVPGVFVGIGEFILVGYLFGRNYETVMHLAQKYVAAVLLLVFAFVMLYRRKRSAA</sequence>
<comment type="subcellular location">
    <subcellularLocation>
        <location evidence="1 7">Cell membrane</location>
        <topology evidence="1 7">Multi-pass membrane protein</topology>
    </subcellularLocation>
</comment>
<proteinExistence type="inferred from homology"/>
<evidence type="ECO:0000259" key="8">
    <source>
        <dbReference type="Pfam" id="PF09335"/>
    </source>
</evidence>
<keyword evidence="6 7" id="KW-0472">Membrane</keyword>
<evidence type="ECO:0000313" key="9">
    <source>
        <dbReference type="EMBL" id="BCO09492.1"/>
    </source>
</evidence>
<feature type="domain" description="VTT" evidence="8">
    <location>
        <begin position="47"/>
        <end position="165"/>
    </location>
</feature>
<feature type="transmembrane region" description="Helical" evidence="7">
    <location>
        <begin position="14"/>
        <end position="35"/>
    </location>
</feature>
<evidence type="ECO:0000256" key="7">
    <source>
        <dbReference type="RuleBase" id="RU367016"/>
    </source>
</evidence>
<comment type="similarity">
    <text evidence="2 7">Belongs to the DedA family.</text>
</comment>
<evidence type="ECO:0000256" key="3">
    <source>
        <dbReference type="ARBA" id="ARBA00022475"/>
    </source>
</evidence>
<keyword evidence="5 7" id="KW-1133">Transmembrane helix</keyword>
<dbReference type="PANTHER" id="PTHR30353">
    <property type="entry name" value="INNER MEMBRANE PROTEIN DEDA-RELATED"/>
    <property type="match status" value="1"/>
</dbReference>
<evidence type="ECO:0000256" key="6">
    <source>
        <dbReference type="ARBA" id="ARBA00023136"/>
    </source>
</evidence>
<dbReference type="KEGG" id="ddu:GF1_18680"/>
<keyword evidence="3 7" id="KW-1003">Cell membrane</keyword>
<dbReference type="RefSeq" id="WP_267926239.1">
    <property type="nucleotide sequence ID" value="NZ_AP024233.1"/>
</dbReference>
<gene>
    <name evidence="9" type="ORF">GF1_18680</name>
</gene>
<keyword evidence="4 7" id="KW-0812">Transmembrane</keyword>
<keyword evidence="10" id="KW-1185">Reference proteome</keyword>
<dbReference type="AlphaFoldDB" id="A0A915XK44"/>
<name>A0A915XK44_9BACT</name>
<evidence type="ECO:0000256" key="1">
    <source>
        <dbReference type="ARBA" id="ARBA00004651"/>
    </source>
</evidence>